<organism evidence="10 11">
    <name type="scientific">Gigaspora margarita</name>
    <dbReference type="NCBI Taxonomy" id="4874"/>
    <lineage>
        <taxon>Eukaryota</taxon>
        <taxon>Fungi</taxon>
        <taxon>Fungi incertae sedis</taxon>
        <taxon>Mucoromycota</taxon>
        <taxon>Glomeromycotina</taxon>
        <taxon>Glomeromycetes</taxon>
        <taxon>Diversisporales</taxon>
        <taxon>Gigasporaceae</taxon>
        <taxon>Gigaspora</taxon>
    </lineage>
</organism>
<evidence type="ECO:0000256" key="3">
    <source>
        <dbReference type="ARBA" id="ARBA00022741"/>
    </source>
</evidence>
<dbReference type="InterPro" id="IPR011994">
    <property type="entry name" value="Cytidylate_kinase_dom"/>
</dbReference>
<dbReference type="Proteomes" id="UP000439903">
    <property type="component" value="Unassembled WGS sequence"/>
</dbReference>
<evidence type="ECO:0000313" key="10">
    <source>
        <dbReference type="EMBL" id="KAF0490121.1"/>
    </source>
</evidence>
<evidence type="ECO:0000256" key="2">
    <source>
        <dbReference type="ARBA" id="ARBA00022679"/>
    </source>
</evidence>
<evidence type="ECO:0000256" key="1">
    <source>
        <dbReference type="ARBA" id="ARBA00012906"/>
    </source>
</evidence>
<reference evidence="10 11" key="1">
    <citation type="journal article" date="2019" name="Environ. Microbiol.">
        <title>At the nexus of three kingdoms: the genome of the mycorrhizal fungus Gigaspora margarita provides insights into plant, endobacterial and fungal interactions.</title>
        <authorList>
            <person name="Venice F."/>
            <person name="Ghignone S."/>
            <person name="Salvioli di Fossalunga A."/>
            <person name="Amselem J."/>
            <person name="Novero M."/>
            <person name="Xianan X."/>
            <person name="Sedzielewska Toro K."/>
            <person name="Morin E."/>
            <person name="Lipzen A."/>
            <person name="Grigoriev I.V."/>
            <person name="Henrissat B."/>
            <person name="Martin F.M."/>
            <person name="Bonfante P."/>
        </authorList>
    </citation>
    <scope>NUCLEOTIDE SEQUENCE [LARGE SCALE GENOMIC DNA]</scope>
    <source>
        <strain evidence="10 11">BEG34</strain>
    </source>
</reference>
<sequence length="174" mass="20406">MSIKIVSILQSMVFRVGLFYQYIADQFYLDDTIQLNEIYLFKNEMIENKGYVVVGHDATTKILPSARVKLVLEADFEIQVYRRAKQLNAKEFETIRKVFSDLLKRNVDSFNLVLEAKKVDTVINTSNLSIKQLVLKILSHVLWAKYGDNNMLHLIIFILFVFVYTLYTHFLEKN</sequence>
<keyword evidence="4 10" id="KW-0418">Kinase</keyword>
<evidence type="ECO:0000256" key="4">
    <source>
        <dbReference type="ARBA" id="ARBA00022777"/>
    </source>
</evidence>
<comment type="catalytic activity">
    <reaction evidence="7">
        <text>CMP + ATP = CDP + ADP</text>
        <dbReference type="Rhea" id="RHEA:11600"/>
        <dbReference type="ChEBI" id="CHEBI:30616"/>
        <dbReference type="ChEBI" id="CHEBI:58069"/>
        <dbReference type="ChEBI" id="CHEBI:60377"/>
        <dbReference type="ChEBI" id="CHEBI:456216"/>
        <dbReference type="EC" id="2.7.4.25"/>
    </reaction>
</comment>
<accession>A0A8H4EIF3</accession>
<keyword evidence="3" id="KW-0547">Nucleotide-binding</keyword>
<keyword evidence="8" id="KW-1133">Transmembrane helix</keyword>
<dbReference type="InterPro" id="IPR027417">
    <property type="entry name" value="P-loop_NTPase"/>
</dbReference>
<evidence type="ECO:0000259" key="9">
    <source>
        <dbReference type="Pfam" id="PF02224"/>
    </source>
</evidence>
<dbReference type="SUPFAM" id="SSF52540">
    <property type="entry name" value="P-loop containing nucleoside triphosphate hydrolases"/>
    <property type="match status" value="1"/>
</dbReference>
<name>A0A8H4EIF3_GIGMA</name>
<feature type="domain" description="Cytidylate kinase" evidence="9">
    <location>
        <begin position="43"/>
        <end position="140"/>
    </location>
</feature>
<dbReference type="Pfam" id="PF02224">
    <property type="entry name" value="Cytidylate_kin"/>
    <property type="match status" value="1"/>
</dbReference>
<protein>
    <recommendedName>
        <fullName evidence="1">(d)CMP kinase</fullName>
        <ecNumber evidence="1">2.7.4.25</ecNumber>
    </recommendedName>
</protein>
<evidence type="ECO:0000256" key="7">
    <source>
        <dbReference type="ARBA" id="ARBA00048478"/>
    </source>
</evidence>
<evidence type="ECO:0000313" key="11">
    <source>
        <dbReference type="Proteomes" id="UP000439903"/>
    </source>
</evidence>
<comment type="catalytic activity">
    <reaction evidence="6">
        <text>dCMP + ATP = dCDP + ADP</text>
        <dbReference type="Rhea" id="RHEA:25094"/>
        <dbReference type="ChEBI" id="CHEBI:30616"/>
        <dbReference type="ChEBI" id="CHEBI:57566"/>
        <dbReference type="ChEBI" id="CHEBI:58593"/>
        <dbReference type="ChEBI" id="CHEBI:456216"/>
        <dbReference type="EC" id="2.7.4.25"/>
    </reaction>
</comment>
<dbReference type="GO" id="GO:0036431">
    <property type="term" value="F:dCMP kinase activity"/>
    <property type="evidence" value="ECO:0007669"/>
    <property type="project" value="InterPro"/>
</dbReference>
<comment type="caution">
    <text evidence="10">The sequence shown here is derived from an EMBL/GenBank/DDBJ whole genome shotgun (WGS) entry which is preliminary data.</text>
</comment>
<keyword evidence="8" id="KW-0812">Transmembrane</keyword>
<dbReference type="Gene3D" id="3.40.50.300">
    <property type="entry name" value="P-loop containing nucleotide triphosphate hydrolases"/>
    <property type="match status" value="1"/>
</dbReference>
<dbReference type="OrthoDB" id="10263145at2759"/>
<evidence type="ECO:0000256" key="6">
    <source>
        <dbReference type="ARBA" id="ARBA00047615"/>
    </source>
</evidence>
<dbReference type="AlphaFoldDB" id="A0A8H4EIF3"/>
<dbReference type="EMBL" id="WTPW01000665">
    <property type="protein sequence ID" value="KAF0490121.1"/>
    <property type="molecule type" value="Genomic_DNA"/>
</dbReference>
<keyword evidence="11" id="KW-1185">Reference proteome</keyword>
<keyword evidence="5" id="KW-0067">ATP-binding</keyword>
<dbReference type="GO" id="GO:0006139">
    <property type="term" value="P:nucleobase-containing compound metabolic process"/>
    <property type="evidence" value="ECO:0007669"/>
    <property type="project" value="InterPro"/>
</dbReference>
<evidence type="ECO:0000256" key="5">
    <source>
        <dbReference type="ARBA" id="ARBA00022840"/>
    </source>
</evidence>
<gene>
    <name evidence="10" type="ORF">F8M41_021980</name>
</gene>
<feature type="transmembrane region" description="Helical" evidence="8">
    <location>
        <begin position="151"/>
        <end position="170"/>
    </location>
</feature>
<keyword evidence="2" id="KW-0808">Transferase</keyword>
<dbReference type="EC" id="2.7.4.25" evidence="1"/>
<dbReference type="GO" id="GO:0005524">
    <property type="term" value="F:ATP binding"/>
    <property type="evidence" value="ECO:0007669"/>
    <property type="project" value="UniProtKB-KW"/>
</dbReference>
<proteinExistence type="predicted"/>
<evidence type="ECO:0000256" key="8">
    <source>
        <dbReference type="SAM" id="Phobius"/>
    </source>
</evidence>
<keyword evidence="8" id="KW-0472">Membrane</keyword>